<evidence type="ECO:0000313" key="10">
    <source>
        <dbReference type="EMBL" id="QDV50113.1"/>
    </source>
</evidence>
<comment type="catalytic activity">
    <reaction evidence="7 8">
        <text>L-threonylcarbamoyladenylate + adenosine(37) in tRNA = N(6)-L-threonylcarbamoyladenosine(37) in tRNA + AMP + H(+)</text>
        <dbReference type="Rhea" id="RHEA:37059"/>
        <dbReference type="Rhea" id="RHEA-COMP:10162"/>
        <dbReference type="Rhea" id="RHEA-COMP:10163"/>
        <dbReference type="ChEBI" id="CHEBI:15378"/>
        <dbReference type="ChEBI" id="CHEBI:73682"/>
        <dbReference type="ChEBI" id="CHEBI:74411"/>
        <dbReference type="ChEBI" id="CHEBI:74418"/>
        <dbReference type="ChEBI" id="CHEBI:456215"/>
        <dbReference type="EC" id="2.3.1.234"/>
    </reaction>
</comment>
<protein>
    <recommendedName>
        <fullName evidence="8">tRNA N6-adenosine threonylcarbamoyltransferase</fullName>
        <ecNumber evidence="8">2.3.1.234</ecNumber>
    </recommendedName>
    <alternativeName>
        <fullName evidence="8">N6-L-threonylcarbamoyladenine synthase</fullName>
        <shortName evidence="8">t(6)A synthase</shortName>
    </alternativeName>
    <alternativeName>
        <fullName evidence="8">t(6)A37 threonylcarbamoyladenosine biosynthesis protein TsaD</fullName>
    </alternativeName>
    <alternativeName>
        <fullName evidence="8">tRNA threonylcarbamoyladenosine biosynthesis protein TsaD</fullName>
    </alternativeName>
</protein>
<accession>A0A518IAG6</accession>
<dbReference type="GO" id="GO:0002949">
    <property type="term" value="P:tRNA threonylcarbamoyladenosine modification"/>
    <property type="evidence" value="ECO:0007669"/>
    <property type="project" value="UniProtKB-UniRule"/>
</dbReference>
<proteinExistence type="inferred from homology"/>
<keyword evidence="3 8" id="KW-0819">tRNA processing</keyword>
<reference evidence="10 11" key="1">
    <citation type="submission" date="2019-03" db="EMBL/GenBank/DDBJ databases">
        <title>Deep-cultivation of Planctomycetes and their phenomic and genomic characterization uncovers novel biology.</title>
        <authorList>
            <person name="Wiegand S."/>
            <person name="Jogler M."/>
            <person name="Boedeker C."/>
            <person name="Pinto D."/>
            <person name="Vollmers J."/>
            <person name="Rivas-Marin E."/>
            <person name="Kohn T."/>
            <person name="Peeters S.H."/>
            <person name="Heuer A."/>
            <person name="Rast P."/>
            <person name="Oberbeckmann S."/>
            <person name="Bunk B."/>
            <person name="Jeske O."/>
            <person name="Meyerdierks A."/>
            <person name="Storesund J.E."/>
            <person name="Kallscheuer N."/>
            <person name="Luecker S."/>
            <person name="Lage O.M."/>
            <person name="Pohl T."/>
            <person name="Merkel B.J."/>
            <person name="Hornburger P."/>
            <person name="Mueller R.-W."/>
            <person name="Bruemmer F."/>
            <person name="Labrenz M."/>
            <person name="Spormann A.M."/>
            <person name="Op den Camp H."/>
            <person name="Overmann J."/>
            <person name="Amann R."/>
            <person name="Jetten M.S.M."/>
            <person name="Mascher T."/>
            <person name="Medema M.H."/>
            <person name="Devos D.P."/>
            <person name="Kaster A.-K."/>
            <person name="Ovreas L."/>
            <person name="Rohde M."/>
            <person name="Galperin M.Y."/>
            <person name="Jogler C."/>
        </authorList>
    </citation>
    <scope>NUCLEOTIDE SEQUENCE [LARGE SCALE GENOMIC DNA]</scope>
    <source>
        <strain evidence="10 11">Enr17</strain>
    </source>
</reference>
<feature type="binding site" evidence="8">
    <location>
        <position position="128"/>
    </location>
    <ligand>
        <name>Fe cation</name>
        <dbReference type="ChEBI" id="CHEBI:24875"/>
    </ligand>
</feature>
<dbReference type="InterPro" id="IPR043129">
    <property type="entry name" value="ATPase_NBD"/>
</dbReference>
<feature type="binding site" evidence="8">
    <location>
        <position position="297"/>
    </location>
    <ligand>
        <name>substrate</name>
    </ligand>
</feature>
<gene>
    <name evidence="8 10" type="primary">tsaD</name>
    <name evidence="10" type="ORF">Enr17x_21510</name>
</gene>
<dbReference type="SUPFAM" id="SSF53067">
    <property type="entry name" value="Actin-like ATPase domain"/>
    <property type="match status" value="1"/>
</dbReference>
<sequence length="355" mass="37901">MSLFIFILNTPLMNQPEEYLLAIESSCDETAAAVITRDMRILSNVVSSQTDLHKKFGGVVPEIASRAHLERILPVIDDALKQAGITLNQLTAIAVATEPGLVGSLLIGLTAAKTLAMTLDLPLIAVNHIEGHLFACQMQETRPLFPAIGLVVSGGHTNLYHCSESFEFKLIGATIDDAAGEAFDKVAKILGLPYPGGPSIQKTAAQGNPKAFPFPRTFLKDPELRFSFSGLKTAVLYAALGNPGAKQQPPPLTEDRIADLAASFQETVVDVLVGKCRQALEQHHYSTLCVGGGVAANALLRERLAEMTDKAGAYFSIAPPDLCTDNAAMAAIAWHHLDQGRVASLDLDVTPGLVR</sequence>
<organism evidence="10 11">
    <name type="scientific">Gimesia fumaroli</name>
    <dbReference type="NCBI Taxonomy" id="2527976"/>
    <lineage>
        <taxon>Bacteria</taxon>
        <taxon>Pseudomonadati</taxon>
        <taxon>Planctomycetota</taxon>
        <taxon>Planctomycetia</taxon>
        <taxon>Planctomycetales</taxon>
        <taxon>Planctomycetaceae</taxon>
        <taxon>Gimesia</taxon>
    </lineage>
</organism>
<feature type="binding site" evidence="8">
    <location>
        <position position="184"/>
    </location>
    <ligand>
        <name>substrate</name>
    </ligand>
</feature>
<dbReference type="InterPro" id="IPR017860">
    <property type="entry name" value="Peptidase_M22_CS"/>
</dbReference>
<evidence type="ECO:0000256" key="3">
    <source>
        <dbReference type="ARBA" id="ARBA00022694"/>
    </source>
</evidence>
<dbReference type="KEGG" id="gfm:Enr17x_21510"/>
<evidence type="ECO:0000256" key="2">
    <source>
        <dbReference type="ARBA" id="ARBA00022679"/>
    </source>
</evidence>
<comment type="function">
    <text evidence="8">Required for the formation of a threonylcarbamoyl group on adenosine at position 37 (t(6)A37) in tRNAs that read codons beginning with adenine. Is involved in the transfer of the threonylcarbamoyl moiety of threonylcarbamoyl-AMP (TC-AMP) to the N6 group of A37, together with TsaE and TsaB. TsaD likely plays a direct catalytic role in this reaction.</text>
</comment>
<dbReference type="PROSITE" id="PS01016">
    <property type="entry name" value="GLYCOPROTEASE"/>
    <property type="match status" value="1"/>
</dbReference>
<dbReference type="HAMAP" id="MF_01445">
    <property type="entry name" value="TsaD"/>
    <property type="match status" value="1"/>
</dbReference>
<keyword evidence="6 8" id="KW-0012">Acyltransferase</keyword>
<dbReference type="Gene3D" id="3.30.420.40">
    <property type="match status" value="2"/>
</dbReference>
<dbReference type="NCBIfam" id="TIGR03723">
    <property type="entry name" value="T6A_TsaD_YgjD"/>
    <property type="match status" value="1"/>
</dbReference>
<dbReference type="EMBL" id="CP037452">
    <property type="protein sequence ID" value="QDV50113.1"/>
    <property type="molecule type" value="Genomic_DNA"/>
</dbReference>
<dbReference type="FunFam" id="3.30.420.40:FF:000012">
    <property type="entry name" value="tRNA N6-adenosine threonylcarbamoyltransferase"/>
    <property type="match status" value="1"/>
</dbReference>
<comment type="similarity">
    <text evidence="8">Belongs to the KAE1 / TsaD family.</text>
</comment>
<dbReference type="CDD" id="cd24133">
    <property type="entry name" value="ASKHA_NBD_TsaD_bac"/>
    <property type="match status" value="1"/>
</dbReference>
<dbReference type="InterPro" id="IPR000905">
    <property type="entry name" value="Gcp-like_dom"/>
</dbReference>
<keyword evidence="5 8" id="KW-0408">Iron</keyword>
<dbReference type="NCBIfam" id="TIGR00329">
    <property type="entry name" value="gcp_kae1"/>
    <property type="match status" value="1"/>
</dbReference>
<feature type="binding site" evidence="8">
    <location>
        <position position="132"/>
    </location>
    <ligand>
        <name>Fe cation</name>
        <dbReference type="ChEBI" id="CHEBI:24875"/>
    </ligand>
</feature>
<comment type="cofactor">
    <cofactor evidence="8">
        <name>Fe(2+)</name>
        <dbReference type="ChEBI" id="CHEBI:29033"/>
    </cofactor>
    <text evidence="8">Binds 1 Fe(2+) ion per subunit.</text>
</comment>
<evidence type="ECO:0000259" key="9">
    <source>
        <dbReference type="Pfam" id="PF00814"/>
    </source>
</evidence>
<dbReference type="Pfam" id="PF00814">
    <property type="entry name" value="TsaD"/>
    <property type="match status" value="1"/>
</dbReference>
<evidence type="ECO:0000256" key="1">
    <source>
        <dbReference type="ARBA" id="ARBA00022490"/>
    </source>
</evidence>
<evidence type="ECO:0000256" key="6">
    <source>
        <dbReference type="ARBA" id="ARBA00023315"/>
    </source>
</evidence>
<dbReference type="EC" id="2.3.1.234" evidence="8"/>
<feature type="domain" description="Gcp-like" evidence="9">
    <location>
        <begin position="41"/>
        <end position="331"/>
    </location>
</feature>
<feature type="binding site" evidence="8">
    <location>
        <position position="197"/>
    </location>
    <ligand>
        <name>substrate</name>
    </ligand>
</feature>
<dbReference type="PRINTS" id="PR00789">
    <property type="entry name" value="OSIALOPTASE"/>
</dbReference>
<evidence type="ECO:0000313" key="11">
    <source>
        <dbReference type="Proteomes" id="UP000318313"/>
    </source>
</evidence>
<evidence type="ECO:0000256" key="8">
    <source>
        <dbReference type="HAMAP-Rule" id="MF_01445"/>
    </source>
</evidence>
<keyword evidence="4 8" id="KW-0479">Metal-binding</keyword>
<evidence type="ECO:0000256" key="4">
    <source>
        <dbReference type="ARBA" id="ARBA00022723"/>
    </source>
</evidence>
<feature type="binding site" evidence="8">
    <location>
        <position position="325"/>
    </location>
    <ligand>
        <name>Fe cation</name>
        <dbReference type="ChEBI" id="CHEBI:24875"/>
    </ligand>
</feature>
<dbReference type="Proteomes" id="UP000318313">
    <property type="component" value="Chromosome"/>
</dbReference>
<comment type="caution">
    <text evidence="8">Lacks conserved residue(s) required for the propagation of feature annotation.</text>
</comment>
<name>A0A518IAG6_9PLAN</name>
<feature type="binding site" evidence="8">
    <location>
        <begin position="151"/>
        <end position="155"/>
    </location>
    <ligand>
        <name>substrate</name>
    </ligand>
</feature>
<evidence type="ECO:0000256" key="7">
    <source>
        <dbReference type="ARBA" id="ARBA00048117"/>
    </source>
</evidence>
<keyword evidence="11" id="KW-1185">Reference proteome</keyword>
<dbReference type="PANTHER" id="PTHR11735">
    <property type="entry name" value="TRNA N6-ADENOSINE THREONYLCARBAMOYLTRANSFERASE"/>
    <property type="match status" value="1"/>
</dbReference>
<dbReference type="GO" id="GO:0005737">
    <property type="term" value="C:cytoplasm"/>
    <property type="evidence" value="ECO:0007669"/>
    <property type="project" value="UniProtKB-SubCell"/>
</dbReference>
<dbReference type="InterPro" id="IPR022450">
    <property type="entry name" value="TsaD"/>
</dbReference>
<dbReference type="FunFam" id="3.30.420.40:FF:000040">
    <property type="entry name" value="tRNA N6-adenosine threonylcarbamoyltransferase"/>
    <property type="match status" value="1"/>
</dbReference>
<evidence type="ECO:0000256" key="5">
    <source>
        <dbReference type="ARBA" id="ARBA00023004"/>
    </source>
</evidence>
<dbReference type="InterPro" id="IPR017861">
    <property type="entry name" value="KAE1/TsaD"/>
</dbReference>
<keyword evidence="1 8" id="KW-0963">Cytoplasm</keyword>
<keyword evidence="2 8" id="KW-0808">Transferase</keyword>
<dbReference type="GO" id="GO:0005506">
    <property type="term" value="F:iron ion binding"/>
    <property type="evidence" value="ECO:0007669"/>
    <property type="project" value="UniProtKB-UniRule"/>
</dbReference>
<dbReference type="AlphaFoldDB" id="A0A518IAG6"/>
<comment type="subcellular location">
    <subcellularLocation>
        <location evidence="8">Cytoplasm</location>
    </subcellularLocation>
</comment>
<dbReference type="GO" id="GO:0061711">
    <property type="term" value="F:tRNA N(6)-L-threonylcarbamoyladenine synthase activity"/>
    <property type="evidence" value="ECO:0007669"/>
    <property type="project" value="UniProtKB-EC"/>
</dbReference>
<dbReference type="PANTHER" id="PTHR11735:SF6">
    <property type="entry name" value="TRNA N6-ADENOSINE THREONYLCARBAMOYLTRANSFERASE, MITOCHONDRIAL"/>
    <property type="match status" value="1"/>
</dbReference>